<dbReference type="EMBL" id="JANIIK010000116">
    <property type="protein sequence ID" value="KAJ3588369.1"/>
    <property type="molecule type" value="Genomic_DNA"/>
</dbReference>
<proteinExistence type="predicted"/>
<evidence type="ECO:0000313" key="3">
    <source>
        <dbReference type="Proteomes" id="UP001148018"/>
    </source>
</evidence>
<organism evidence="2 3">
    <name type="scientific">Muraenolepis orangiensis</name>
    <name type="common">Patagonian moray cod</name>
    <dbReference type="NCBI Taxonomy" id="630683"/>
    <lineage>
        <taxon>Eukaryota</taxon>
        <taxon>Metazoa</taxon>
        <taxon>Chordata</taxon>
        <taxon>Craniata</taxon>
        <taxon>Vertebrata</taxon>
        <taxon>Euteleostomi</taxon>
        <taxon>Actinopterygii</taxon>
        <taxon>Neopterygii</taxon>
        <taxon>Teleostei</taxon>
        <taxon>Neoteleostei</taxon>
        <taxon>Acanthomorphata</taxon>
        <taxon>Zeiogadaria</taxon>
        <taxon>Gadariae</taxon>
        <taxon>Gadiformes</taxon>
        <taxon>Muraenolepidoidei</taxon>
        <taxon>Muraenolepididae</taxon>
        <taxon>Muraenolepis</taxon>
    </lineage>
</organism>
<dbReference type="OrthoDB" id="9536916at2759"/>
<dbReference type="AlphaFoldDB" id="A0A9Q0I788"/>
<feature type="region of interest" description="Disordered" evidence="1">
    <location>
        <begin position="109"/>
        <end position="142"/>
    </location>
</feature>
<feature type="region of interest" description="Disordered" evidence="1">
    <location>
        <begin position="167"/>
        <end position="187"/>
    </location>
</feature>
<keyword evidence="3" id="KW-1185">Reference proteome</keyword>
<gene>
    <name evidence="2" type="ORF">NHX12_011962</name>
</gene>
<sequence length="187" mass="19350">MEVNLQKALAEASEHCTQECLILGHSDSCWMPQSNNLASTPTTVTTAASTATTVTTAASTAISTPTAGPHTAISTTTAGPINTTTAPAAAAINTTQGTRVQSGPLHAFGFQSWSRGGKDGPGGAGSLMDGRHTLGRPAPRKQEFYNSLDRRLSKKEEPVKVIPLASFSSSGQQAHGGSGNFFSEHQL</sequence>
<evidence type="ECO:0000256" key="1">
    <source>
        <dbReference type="SAM" id="MobiDB-lite"/>
    </source>
</evidence>
<accession>A0A9Q0I788</accession>
<evidence type="ECO:0000313" key="2">
    <source>
        <dbReference type="EMBL" id="KAJ3588369.1"/>
    </source>
</evidence>
<comment type="caution">
    <text evidence="2">The sequence shown here is derived from an EMBL/GenBank/DDBJ whole genome shotgun (WGS) entry which is preliminary data.</text>
</comment>
<dbReference type="Proteomes" id="UP001148018">
    <property type="component" value="Unassembled WGS sequence"/>
</dbReference>
<protein>
    <submittedName>
        <fullName evidence="2">Uncharacterized protein</fullName>
    </submittedName>
</protein>
<name>A0A9Q0I788_9TELE</name>
<reference evidence="2" key="1">
    <citation type="submission" date="2022-07" db="EMBL/GenBank/DDBJ databases">
        <title>Chromosome-level genome of Muraenolepis orangiensis.</title>
        <authorList>
            <person name="Kim J."/>
        </authorList>
    </citation>
    <scope>NUCLEOTIDE SEQUENCE</scope>
    <source>
        <strain evidence="2">KU_S4_2022</strain>
        <tissue evidence="2">Muscle</tissue>
    </source>
</reference>